<accession>A0A815UJH9</accession>
<feature type="non-terminal residue" evidence="1">
    <location>
        <position position="1"/>
    </location>
</feature>
<protein>
    <submittedName>
        <fullName evidence="1">Uncharacterized protein</fullName>
    </submittedName>
</protein>
<sequence length="21" mass="2286">GGWAVSMCWGVCFARGVDRVE</sequence>
<organism evidence="1 2">
    <name type="scientific">Rotaria sordida</name>
    <dbReference type="NCBI Taxonomy" id="392033"/>
    <lineage>
        <taxon>Eukaryota</taxon>
        <taxon>Metazoa</taxon>
        <taxon>Spiralia</taxon>
        <taxon>Gnathifera</taxon>
        <taxon>Rotifera</taxon>
        <taxon>Eurotatoria</taxon>
        <taxon>Bdelloidea</taxon>
        <taxon>Philodinida</taxon>
        <taxon>Philodinidae</taxon>
        <taxon>Rotaria</taxon>
    </lineage>
</organism>
<evidence type="ECO:0000313" key="1">
    <source>
        <dbReference type="EMBL" id="CAF1520721.1"/>
    </source>
</evidence>
<reference evidence="1" key="1">
    <citation type="submission" date="2021-02" db="EMBL/GenBank/DDBJ databases">
        <authorList>
            <person name="Nowell W R."/>
        </authorList>
    </citation>
    <scope>NUCLEOTIDE SEQUENCE</scope>
</reference>
<name>A0A815UJH9_9BILA</name>
<dbReference type="Proteomes" id="UP000663864">
    <property type="component" value="Unassembled WGS sequence"/>
</dbReference>
<dbReference type="EMBL" id="CAJNOT010008762">
    <property type="protein sequence ID" value="CAF1520721.1"/>
    <property type="molecule type" value="Genomic_DNA"/>
</dbReference>
<gene>
    <name evidence="1" type="ORF">ZHD862_LOCUS38358</name>
</gene>
<dbReference type="AlphaFoldDB" id="A0A815UJH9"/>
<evidence type="ECO:0000313" key="2">
    <source>
        <dbReference type="Proteomes" id="UP000663864"/>
    </source>
</evidence>
<proteinExistence type="predicted"/>
<comment type="caution">
    <text evidence="1">The sequence shown here is derived from an EMBL/GenBank/DDBJ whole genome shotgun (WGS) entry which is preliminary data.</text>
</comment>